<keyword evidence="4" id="KW-1185">Reference proteome</keyword>
<keyword evidence="1" id="KW-0732">Signal</keyword>
<dbReference type="Pfam" id="PF13449">
    <property type="entry name" value="Phytase-like"/>
    <property type="match status" value="1"/>
</dbReference>
<reference evidence="3" key="1">
    <citation type="submission" date="2021-01" db="EMBL/GenBank/DDBJ databases">
        <title>Paracoccus amoyensis sp. nov., isolated from the surface seawater along the coast of Xiamen Island, China.</title>
        <authorList>
            <person name="Lyu L."/>
        </authorList>
    </citation>
    <scope>NUCLEOTIDE SEQUENCE</scope>
    <source>
        <strain evidence="3">MJ17</strain>
    </source>
</reference>
<dbReference type="InterPro" id="IPR027372">
    <property type="entry name" value="Phytase-like_dom"/>
</dbReference>
<feature type="signal peptide" evidence="1">
    <location>
        <begin position="1"/>
        <end position="27"/>
    </location>
</feature>
<sequence length="299" mass="33066">MLDRRRRALTAWLAAAILMTAGAPASAASLEYVGTYIWSSSQDSFGGFSGIEISADGSGFHALSDRSHLYWGSIDRDSQGILRGMNIAGYARLKDSKGLFLEPGYLGDSEGLAVADDGTIWVSFEGFDRIASYASPDSNAGLHPRPPKLPGMGVNSGIEALAIRDDGTIFGVPERSGLETRPFPVLTYRDGSWGRAGEIRRDPRWLPVGADFGPDGWFYLLERDFRGILGFASRVRRMQMTDDGPQDEEILLETQYLQYDNLEGISVWDDGVGIRLTMISDDNFLFVQRTEVVEYRLRD</sequence>
<organism evidence="3 4">
    <name type="scientific">Paracoccus caeni</name>
    <dbReference type="NCBI Taxonomy" id="657651"/>
    <lineage>
        <taxon>Bacteria</taxon>
        <taxon>Pseudomonadati</taxon>
        <taxon>Pseudomonadota</taxon>
        <taxon>Alphaproteobacteria</taxon>
        <taxon>Rhodobacterales</taxon>
        <taxon>Paracoccaceae</taxon>
        <taxon>Paracoccus</taxon>
    </lineage>
</organism>
<evidence type="ECO:0000256" key="1">
    <source>
        <dbReference type="SAM" id="SignalP"/>
    </source>
</evidence>
<evidence type="ECO:0000313" key="4">
    <source>
        <dbReference type="Proteomes" id="UP000640485"/>
    </source>
</evidence>
<comment type="caution">
    <text evidence="3">The sequence shown here is derived from an EMBL/GenBank/DDBJ whole genome shotgun (WGS) entry which is preliminary data.</text>
</comment>
<dbReference type="InterPro" id="IPR014567">
    <property type="entry name" value="UCP031900"/>
</dbReference>
<accession>A0A934SIZ6</accession>
<evidence type="ECO:0000259" key="2">
    <source>
        <dbReference type="Pfam" id="PF13449"/>
    </source>
</evidence>
<feature type="domain" description="Phytase-like" evidence="2">
    <location>
        <begin position="44"/>
        <end position="284"/>
    </location>
</feature>
<dbReference type="EMBL" id="JAEPRQ010000011">
    <property type="protein sequence ID" value="MBK4217976.1"/>
    <property type="molecule type" value="Genomic_DNA"/>
</dbReference>
<dbReference type="Proteomes" id="UP000640485">
    <property type="component" value="Unassembled WGS sequence"/>
</dbReference>
<gene>
    <name evidence="3" type="ORF">JJJ17_18770</name>
</gene>
<dbReference type="PIRSF" id="PIRSF031900">
    <property type="entry name" value="UCP031900"/>
    <property type="match status" value="1"/>
</dbReference>
<protein>
    <submittedName>
        <fullName evidence="3">Esterase-like activity of phytase family protein</fullName>
    </submittedName>
</protein>
<proteinExistence type="predicted"/>
<evidence type="ECO:0000313" key="3">
    <source>
        <dbReference type="EMBL" id="MBK4217976.1"/>
    </source>
</evidence>
<name>A0A934SIZ6_9RHOB</name>
<dbReference type="AlphaFoldDB" id="A0A934SIZ6"/>
<feature type="chain" id="PRO_5036813249" evidence="1">
    <location>
        <begin position="28"/>
        <end position="299"/>
    </location>
</feature>